<reference evidence="2 3" key="1">
    <citation type="submission" date="2015-05" db="EMBL/GenBank/DDBJ databases">
        <authorList>
            <person name="Wang D.B."/>
            <person name="Wang M."/>
        </authorList>
    </citation>
    <scope>NUCLEOTIDE SEQUENCE [LARGE SCALE GENOMIC DNA]</scope>
</reference>
<keyword evidence="3" id="KW-1185">Reference proteome</keyword>
<dbReference type="OrthoDB" id="12997at10239"/>
<feature type="region of interest" description="Disordered" evidence="1">
    <location>
        <begin position="331"/>
        <end position="374"/>
    </location>
</feature>
<dbReference type="RefSeq" id="YP_009225461.1">
    <property type="nucleotide sequence ID" value="NC_029094.1"/>
</dbReference>
<dbReference type="GeneID" id="26796522"/>
<evidence type="ECO:0000313" key="3">
    <source>
        <dbReference type="Proteomes" id="UP000202763"/>
    </source>
</evidence>
<feature type="compositionally biased region" description="Polar residues" evidence="1">
    <location>
        <begin position="335"/>
        <end position="344"/>
    </location>
</feature>
<dbReference type="KEGG" id="vg:26796522"/>
<dbReference type="Proteomes" id="UP000202763">
    <property type="component" value="Segment"/>
</dbReference>
<organism evidence="2 3">
    <name type="scientific">Pseudoalteromonas phage H101</name>
    <dbReference type="NCBI Taxonomy" id="1654919"/>
    <lineage>
        <taxon>Viruses</taxon>
        <taxon>Duplodnaviria</taxon>
        <taxon>Heunggongvirae</taxon>
        <taxon>Uroviricota</taxon>
        <taxon>Caudoviricetes</taxon>
        <taxon>Shandongvirus</taxon>
        <taxon>Shandongvirus H101</taxon>
    </lineage>
</organism>
<protein>
    <submittedName>
        <fullName evidence="2">Uncharacterized protein</fullName>
    </submittedName>
</protein>
<dbReference type="EMBL" id="KR534323">
    <property type="protein sequence ID" value="AKO60928.1"/>
    <property type="molecule type" value="Genomic_DNA"/>
</dbReference>
<evidence type="ECO:0000256" key="1">
    <source>
        <dbReference type="SAM" id="MobiDB-lite"/>
    </source>
</evidence>
<accession>A0A0H4IRN2</accession>
<feature type="region of interest" description="Disordered" evidence="1">
    <location>
        <begin position="8"/>
        <end position="29"/>
    </location>
</feature>
<evidence type="ECO:0000313" key="2">
    <source>
        <dbReference type="EMBL" id="AKO60928.1"/>
    </source>
</evidence>
<proteinExistence type="predicted"/>
<name>A0A0H4IRN2_9CAUD</name>
<sequence>MTDFANAFGAVELPRQESTGGGNGGGSNIDYDGLRDKQLELLGGVGDHSKIGVITQLVDLGIQDQDEQVILWDAKGKTDHGWRLEKHEDSGNPKDATAVIEQRKYRGKMQECLVYTPPAVKQLAAVVDLPEIMFPYGDFFEGSGTTPYRTIIGKEGFITKARSNIAGTMNIVAKPYNLKHTNVNRNTKDAQPHYAIAKNSGLYELAKFCGVLDDNDNFHAQDVGKLIGKAINFDVNVKLDQWTTADGEPRSMLKVDAKPASKMSDRDKKFYDDELAGLIKPETLGAVLMNGNNNGETLKKLNTTLLNTVKISSEFKGSKLEEQLEALGKLGGVQGTVNHSNSAPAPQEKPSKPVEPTVTDSAPAFDDSFEDDNL</sequence>